<proteinExistence type="predicted"/>
<gene>
    <name evidence="1" type="ORF">Ato02nite_005970</name>
</gene>
<dbReference type="AlphaFoldDB" id="A0A919W056"/>
<reference evidence="1 2" key="1">
    <citation type="submission" date="2021-03" db="EMBL/GenBank/DDBJ databases">
        <title>Whole genome shotgun sequence of Actinoplanes toevensis NBRC 105298.</title>
        <authorList>
            <person name="Komaki H."/>
            <person name="Tamura T."/>
        </authorList>
    </citation>
    <scope>NUCLEOTIDE SEQUENCE [LARGE SCALE GENOMIC DNA]</scope>
    <source>
        <strain evidence="1 2">NBRC 105298</strain>
    </source>
</reference>
<protein>
    <submittedName>
        <fullName evidence="1">Uncharacterized protein</fullName>
    </submittedName>
</protein>
<comment type="caution">
    <text evidence="1">The sequence shown here is derived from an EMBL/GenBank/DDBJ whole genome shotgun (WGS) entry which is preliminary data.</text>
</comment>
<accession>A0A919W056</accession>
<dbReference type="EMBL" id="BOQN01000007">
    <property type="protein sequence ID" value="GIM88804.1"/>
    <property type="molecule type" value="Genomic_DNA"/>
</dbReference>
<dbReference type="RefSeq" id="WP_213004786.1">
    <property type="nucleotide sequence ID" value="NZ_BOQN01000007.1"/>
</dbReference>
<evidence type="ECO:0000313" key="1">
    <source>
        <dbReference type="EMBL" id="GIM88804.1"/>
    </source>
</evidence>
<name>A0A919W056_9ACTN</name>
<evidence type="ECO:0000313" key="2">
    <source>
        <dbReference type="Proteomes" id="UP000677082"/>
    </source>
</evidence>
<keyword evidence="2" id="KW-1185">Reference proteome</keyword>
<sequence length="90" mass="10248">MITEHAICTIPEGHSLWRHFAIKVQRKGSTDEWVLIHCGYYLVPNGEWSPDARAALRFDEKLALEVAEHWAPRVESNGRTAYEAMEAGLL</sequence>
<dbReference type="Proteomes" id="UP000677082">
    <property type="component" value="Unassembled WGS sequence"/>
</dbReference>
<organism evidence="1 2">
    <name type="scientific">Paractinoplanes toevensis</name>
    <dbReference type="NCBI Taxonomy" id="571911"/>
    <lineage>
        <taxon>Bacteria</taxon>
        <taxon>Bacillati</taxon>
        <taxon>Actinomycetota</taxon>
        <taxon>Actinomycetes</taxon>
        <taxon>Micromonosporales</taxon>
        <taxon>Micromonosporaceae</taxon>
        <taxon>Paractinoplanes</taxon>
    </lineage>
</organism>